<reference evidence="2" key="1">
    <citation type="submission" date="2017-11" db="EMBL/GenBank/DDBJ databases">
        <authorList>
            <person name="Lima N.C."/>
            <person name="Parody-Merino A.M."/>
            <person name="Battley P.F."/>
            <person name="Fidler A.E."/>
            <person name="Prosdocimi F."/>
        </authorList>
    </citation>
    <scope>NUCLEOTIDE SEQUENCE [LARGE SCALE GENOMIC DNA]</scope>
</reference>
<evidence type="ECO:0000313" key="2">
    <source>
        <dbReference type="Proteomes" id="UP000233556"/>
    </source>
</evidence>
<evidence type="ECO:0000313" key="1">
    <source>
        <dbReference type="EMBL" id="PKU28497.1"/>
    </source>
</evidence>
<reference evidence="2" key="2">
    <citation type="submission" date="2017-12" db="EMBL/GenBank/DDBJ databases">
        <title>Genome sequence of the Bar-tailed Godwit (Limosa lapponica baueri).</title>
        <authorList>
            <person name="Lima N.C.B."/>
            <person name="Parody-Merino A.M."/>
            <person name="Battley P.F."/>
            <person name="Fidler A.E."/>
            <person name="Prosdocimi F."/>
        </authorList>
    </citation>
    <scope>NUCLEOTIDE SEQUENCE [LARGE SCALE GENOMIC DNA]</scope>
</reference>
<dbReference type="AlphaFoldDB" id="A0A2I0T3X9"/>
<sequence>MAWLLLAELRRKQFTVVPPLFMDCRKGWIYSQDTMAQAEIKKMTFEKEAPRESCWPDGQAMQVGKQKDADGFQHHCIQQRCPNLCL</sequence>
<gene>
    <name evidence="1" type="ORF">llap_21199</name>
</gene>
<accession>A0A2I0T3X9</accession>
<organism evidence="1 2">
    <name type="scientific">Limosa lapponica baueri</name>
    <dbReference type="NCBI Taxonomy" id="1758121"/>
    <lineage>
        <taxon>Eukaryota</taxon>
        <taxon>Metazoa</taxon>
        <taxon>Chordata</taxon>
        <taxon>Craniata</taxon>
        <taxon>Vertebrata</taxon>
        <taxon>Euteleostomi</taxon>
        <taxon>Archelosauria</taxon>
        <taxon>Archosauria</taxon>
        <taxon>Dinosauria</taxon>
        <taxon>Saurischia</taxon>
        <taxon>Theropoda</taxon>
        <taxon>Coelurosauria</taxon>
        <taxon>Aves</taxon>
        <taxon>Neognathae</taxon>
        <taxon>Neoaves</taxon>
        <taxon>Charadriiformes</taxon>
        <taxon>Scolopacidae</taxon>
        <taxon>Limosa</taxon>
    </lineage>
</organism>
<dbReference type="EMBL" id="KZ520333">
    <property type="protein sequence ID" value="PKU28497.1"/>
    <property type="molecule type" value="Genomic_DNA"/>
</dbReference>
<protein>
    <submittedName>
        <fullName evidence="1">Uncharacterized protein</fullName>
    </submittedName>
</protein>
<keyword evidence="2" id="KW-1185">Reference proteome</keyword>
<name>A0A2I0T3X9_LIMLA</name>
<dbReference type="Proteomes" id="UP000233556">
    <property type="component" value="Unassembled WGS sequence"/>
</dbReference>
<proteinExistence type="predicted"/>